<name>A0ACB9JSF7_9ASTR</name>
<keyword evidence="2" id="KW-1185">Reference proteome</keyword>
<dbReference type="EMBL" id="CM042020">
    <property type="protein sequence ID" value="KAI3822959.1"/>
    <property type="molecule type" value="Genomic_DNA"/>
</dbReference>
<protein>
    <submittedName>
        <fullName evidence="1">Uncharacterized protein</fullName>
    </submittedName>
</protein>
<dbReference type="Proteomes" id="UP001056120">
    <property type="component" value="Linkage Group LG03"/>
</dbReference>
<evidence type="ECO:0000313" key="1">
    <source>
        <dbReference type="EMBL" id="KAI3822959.1"/>
    </source>
</evidence>
<organism evidence="1 2">
    <name type="scientific">Smallanthus sonchifolius</name>
    <dbReference type="NCBI Taxonomy" id="185202"/>
    <lineage>
        <taxon>Eukaryota</taxon>
        <taxon>Viridiplantae</taxon>
        <taxon>Streptophyta</taxon>
        <taxon>Embryophyta</taxon>
        <taxon>Tracheophyta</taxon>
        <taxon>Spermatophyta</taxon>
        <taxon>Magnoliopsida</taxon>
        <taxon>eudicotyledons</taxon>
        <taxon>Gunneridae</taxon>
        <taxon>Pentapetalae</taxon>
        <taxon>asterids</taxon>
        <taxon>campanulids</taxon>
        <taxon>Asterales</taxon>
        <taxon>Asteraceae</taxon>
        <taxon>Asteroideae</taxon>
        <taxon>Heliantheae alliance</taxon>
        <taxon>Millerieae</taxon>
        <taxon>Smallanthus</taxon>
    </lineage>
</organism>
<sequence>MLSWGVLTRNGVEMFEGLVRQLILGYLGQYIKDIHKEQLKITLWNEEVLLENVELILEAFDHLELPFALKQGRVGRLSIRIPWKKLGWDPIIIILEDILVCASQREDEEWGTNDVERREFAGKKAKLATAELAKLSQRVCDNQTGKSFISYITAKIIDGIQVTIRNVHVVYGDMSNGKAQTIFGLKLTSLTAMKQNLTGLSSGKVRIGQVNKLIEIQGLEIYCRTFHGCAKDLYTDNGEGSMSMVAASSQSDEHIHLLAPVDVSASLSVNRSGRLENNAAQYSIDVELSSLVLSLNEDQLQQILYLNDYLCTCRLREKYGRFRPWGSPLSEKPMGWQIKWWHYAQQSVLSDVRKRLKKTSWKYLGERVGRKRRYVWLYKLKLECLRKEEPLDDAIVLELDQMEKSSDIDDILSYRSAAEHEIQEFLVDSAIGIGANEANTAFDKLVDDDQSSSKPQGWLKWLSRGMLGAGGTDDSSQFSGVVSDEVIKDIYEATKFHPAPSPVLDATGSEGILLSSIKLSINRISATLRNRKFDRAIAELVFEENLAECMIWEESAVVTASVDAVEMMNPINENAILLVKKGVSEEHFLEMGKPSLNIQAYIPKANREGELTLKVMLEPIEVTCDPTFFLNVMELYTVLNSYNSHEERVLKSLNGINDVKSRLISKAEYILSSRKRIMLDISLINVKIIIPLKNGKSDMHKLVLGLTAVTFTSKRDIDCFAPDINVPSQFVRNLVDIESSSELLNGIQIQDLHDHFETKIIDFEINLFVPFYPYTFPILEKVNASFAIARCIVQDEPLLKALEVYVVVTTVWAHLSPSIIGAILELLESLSMLHHSPHLMTSAPVSSYDMDLNNPKNINTSRISVIANLESASVIVDLENGLEASCTLTVSLQELDIRFVIMESTNACWMCTRALKITSRSLKSGEDLIICLSENNFSTHSSQQQEEELNVSPNGCLMLHYDGDLVNHKFSIWLSDVDLHCYPYIIGLLVDFFNKLSEYTPSHAAVKNQDLSNGFQSCSYFEFQRFGCSNFFQTSLSDWDSISVDHYPFVSIHNDRSLLNLESSLINISPNWKKVLNIRESKINSSKFCAKKEFQKLYTPLIEHESLDHDLVDLVVINLHLSSIRLHLHDSKCIVASATLPAAKSCLAIRNDCLDVLCSTEGLILSSYWCPQSLQDSMWGPASPNLSPVINIRVKKQNHGSVASSIELDFSIQNVSCILPPEFLAVLIGYFSLPDWNFNTEYNDKVTNLSLTYKFEILDSILFAPVVNADRQFLKLDIPQMYCTFIECCDSDTLLKGIPAECCVPDEFIADQNHCLNLFGRELSLQHILLKDETSDSLKFNHDIEKSVGLIAPFSGDLWIRIPYGSKPPCVTASSSICVMSRVSNYQFIVEGNDVIGCFGALQDVIDEFSSVENLSRCFTSDVLQFLQSKRNLKENHVLSVESSTVTFTEIRFCIQSMSVNLYSQQTESVSHELIAKIDMKFICSVSLKNDKPHCLNMSFSSLKLKSLFNSVVLLECASSPQNVPVLQLNVLMSDEGENQLHFTLPCVNIWLFLSDWSEVVDFCNSCIQLPKTAVFNEELNKSSLDRVYHVDTPENASPSTTASSYLSSEDTIQHPFSLIVKSNHIGIKICVPGQVIGEAFKYFGEAQTQEKNSFNDYSFLFIYLQSRCTEMNVNGQKANLKSNIEKTTGTVELYQNKMVHKWSLFKLLQVDVEAVVGNDDMDQMYLKTDVNCDNLDVWLSHDIFHFWQTMHFVFPDDTRSPQFPVCGVNFRFYLQKLSLLLTDQKWSSNGPLLEVIMGNLLFHGIITENLMEGSIDSELQVNYNNIHKVLWEPFLEPWKFQVSLRREHGKSALENSAVMTDVHLESAMNLNINVTESFTEVAFRAFDMIKDAWDLIEPNVLSENSRLTTSGACENTLASRYAPYTLENLTSLPLVFYIYKGSKTADGFNISSLKDGKYVQPGSSYPVYIDDTTHDEQNFSFRTSHSSDNLSDKHVADAQHHYIVVQLEGTSTLSTPISIDLVGVSFFEVDFSNLSTNLGVENGWDITKGVSSYVVPVIIDVSVQRYTKLVRLYSTVILLNATSVPFEVRFDIPFGVSPKILDPVYPGQEFPLPLHLAETGRIRWRPLGSTYLWSEAYSISNILSNETKIKIKNFRSFVCYPSLPSSDPFRCCVSVHDMCLPSKGRINKGSSSLYIHDSLKQSDKIENQDHSNKQCIHLITLSSPLIVKNYLPVTVSLMIESGGVTRNVLLSEVETCFHHIDSSHDLSLTFHIHGFRPSVLKFPRAEKFSEIAKFSGTKFSLSESVNFSSDISKGSLYVTMEKVMVAFSGAREICIFVPFLLYNCCGFPLIVTNSTNALTTHGCTVPSCYDMDEHDLFLGKKDGLGLLSSNQFLHSDGTMRFPQNNNLVSTRKSLDAYHGKFLKNIETQTLSMNDKGKDSVSRSQSNVKLIDFDETNGKKVNFCMYSPDPNISSSEIMVRVSRCQFDADVECNFDYAWSSQFFLVPPTGSTTVLVPQSSNNASYVLSVSSSAVPGPFSGRTRIISFQPRYVISNACSKDLCYRQKGSDFIYHLKVGQHSHIHWTDITRELLISVRFDEPGWQWSGCFFPEHLGDTQLKMRNYVSGAVNMARVEVQNADDAIRDAKIFGNSHGDSGTNLILLSDDDTGFMPYRIDNFSKERLRIYQQKCEAFETVVHSYTSCPYAWDEPCYPHRLTVEVFAERVIGSYTLDEAKEYKPVCLPATSEKPERRLLLSVHAEGALKVLSIIDSSYHIFDDIKTPNSSQLNDKTEFDQRQESSILYKERLSIAIPFIGISVMSSQPQELLFACARNTVIDLVQSLDQQKFSLKIFALQIDNQLPTTPYPVILSFDHEYKQILTSQIKTKDDSLRVQGGHMKQFISDSSCEPVLSLAAAKWRNKDRALISFEHINLRMTDFHLELEQDVILALFDFFKTVSSRFNSRAMPHKGSVMHPLSSSFSVNMASKFSETHQTEKSNRDPTFVESQSQTCPLLPSVVPIGAPWQKIYHLARKQKKIYVEVLEVAPVTLTLSFSSSPWMLRNGILTSGEYLIHRGLMALADVEGARIHLRRLTISHQLASLESIREILTIHYTRQLLHEMYKVFGSAGVIGNPLGFARSVGLGIKDFLSVPARSVMQSPAGLITGVAQGTTSLLSNTVYAISDATTQVSRAAHKGIVAFTMDEPTETEMEMQQKGMSSHGKGVINELLEGLTGLLQSPIRGAEKHGLPGVLSGFALGVTGLVARPAASILEVTEKTARSIRNRSKLYHMGSHQLRVRLPRPLRQDHPLKPYLWEEAVGVSVLSNSDDNLMLKNEILILSKPLKQGGKFVIITERLILIVSCSSLVNLGKPEFHGVPADPDWNIEAEITLDSVIHVDSDEELVHIVGSSSDVVLRNPNQPRRVGGKRWYNQPTRVLLFQTNLECSCKEDAGELLNVILMMIEKGKERGWGGVHRLHQSDVRIGKQRTRKLPGLMFVDINVGDDWRTWNDTNDVRRGFGSTAELKFDEANGRLLYML</sequence>
<accession>A0ACB9JSF7</accession>
<reference evidence="1 2" key="2">
    <citation type="journal article" date="2022" name="Mol. Ecol. Resour.">
        <title>The genomes of chicory, endive, great burdock and yacon provide insights into Asteraceae paleo-polyploidization history and plant inulin production.</title>
        <authorList>
            <person name="Fan W."/>
            <person name="Wang S."/>
            <person name="Wang H."/>
            <person name="Wang A."/>
            <person name="Jiang F."/>
            <person name="Liu H."/>
            <person name="Zhao H."/>
            <person name="Xu D."/>
            <person name="Zhang Y."/>
        </authorList>
    </citation>
    <scope>NUCLEOTIDE SEQUENCE [LARGE SCALE GENOMIC DNA]</scope>
    <source>
        <strain evidence="2">cv. Yunnan</strain>
        <tissue evidence="1">Leaves</tissue>
    </source>
</reference>
<gene>
    <name evidence="1" type="ORF">L1987_10562</name>
</gene>
<evidence type="ECO:0000313" key="2">
    <source>
        <dbReference type="Proteomes" id="UP001056120"/>
    </source>
</evidence>
<proteinExistence type="predicted"/>
<reference evidence="2" key="1">
    <citation type="journal article" date="2022" name="Mol. Ecol. Resour.">
        <title>The genomes of chicory, endive, great burdock and yacon provide insights into Asteraceae palaeo-polyploidization history and plant inulin production.</title>
        <authorList>
            <person name="Fan W."/>
            <person name="Wang S."/>
            <person name="Wang H."/>
            <person name="Wang A."/>
            <person name="Jiang F."/>
            <person name="Liu H."/>
            <person name="Zhao H."/>
            <person name="Xu D."/>
            <person name="Zhang Y."/>
        </authorList>
    </citation>
    <scope>NUCLEOTIDE SEQUENCE [LARGE SCALE GENOMIC DNA]</scope>
    <source>
        <strain evidence="2">cv. Yunnan</strain>
    </source>
</reference>
<comment type="caution">
    <text evidence="1">The sequence shown here is derived from an EMBL/GenBank/DDBJ whole genome shotgun (WGS) entry which is preliminary data.</text>
</comment>